<dbReference type="SUPFAM" id="SSF55729">
    <property type="entry name" value="Acyl-CoA N-acyltransferases (Nat)"/>
    <property type="match status" value="1"/>
</dbReference>
<comment type="caution">
    <text evidence="4">The sequence shown here is derived from an EMBL/GenBank/DDBJ whole genome shotgun (WGS) entry which is preliminary data.</text>
</comment>
<dbReference type="PROSITE" id="PS51186">
    <property type="entry name" value="GNAT"/>
    <property type="match status" value="1"/>
</dbReference>
<dbReference type="OrthoDB" id="9805924at2"/>
<dbReference type="InterPro" id="IPR000182">
    <property type="entry name" value="GNAT_dom"/>
</dbReference>
<protein>
    <submittedName>
        <fullName evidence="4">GNAT family N-acetyltransferase</fullName>
    </submittedName>
</protein>
<dbReference type="PANTHER" id="PTHR10545">
    <property type="entry name" value="DIAMINE N-ACETYLTRANSFERASE"/>
    <property type="match status" value="1"/>
</dbReference>
<proteinExistence type="predicted"/>
<dbReference type="PANTHER" id="PTHR10545:SF42">
    <property type="entry name" value="ACETYLTRANSFERASE"/>
    <property type="match status" value="1"/>
</dbReference>
<dbReference type="STRING" id="194197.BWD09_07735"/>
<dbReference type="Proteomes" id="UP000193118">
    <property type="component" value="Unassembled WGS sequence"/>
</dbReference>
<evidence type="ECO:0000256" key="1">
    <source>
        <dbReference type="ARBA" id="ARBA00022679"/>
    </source>
</evidence>
<sequence>MSVAVRLLAPEDEAAWLPLWQAYLDFYRAVLSRETTRNTWQSIMRSAEIKGFGAFDADNRLAGFAHIVIHPNTWNIGKCCYLEDLFVDAGCRRQGAARSLIGAVYRFAEAEGFNRVYWVTDKNNLAAQSLYNQIARQTDMVQYRKDFP</sequence>
<dbReference type="EMBL" id="MTBO01000017">
    <property type="protein sequence ID" value="OSI16224.1"/>
    <property type="molecule type" value="Genomic_DNA"/>
</dbReference>
<evidence type="ECO:0000313" key="4">
    <source>
        <dbReference type="EMBL" id="OSI16224.1"/>
    </source>
</evidence>
<dbReference type="GeneID" id="94581321"/>
<dbReference type="InterPro" id="IPR016181">
    <property type="entry name" value="Acyl_CoA_acyltransferase"/>
</dbReference>
<evidence type="ECO:0000256" key="2">
    <source>
        <dbReference type="ARBA" id="ARBA00023315"/>
    </source>
</evidence>
<keyword evidence="2" id="KW-0012">Acyltransferase</keyword>
<dbReference type="CDD" id="cd04301">
    <property type="entry name" value="NAT_SF"/>
    <property type="match status" value="1"/>
</dbReference>
<name>A0A1X3D945_9NEIS</name>
<dbReference type="InterPro" id="IPR051016">
    <property type="entry name" value="Diverse_Substrate_AcTransf"/>
</dbReference>
<dbReference type="AlphaFoldDB" id="A0A1X3D945"/>
<keyword evidence="5" id="KW-1185">Reference proteome</keyword>
<keyword evidence="1 4" id="KW-0808">Transferase</keyword>
<feature type="domain" description="N-acetyltransferase" evidence="3">
    <location>
        <begin position="3"/>
        <end position="148"/>
    </location>
</feature>
<evidence type="ECO:0000259" key="3">
    <source>
        <dbReference type="PROSITE" id="PS51186"/>
    </source>
</evidence>
<gene>
    <name evidence="4" type="ORF">BWD09_07735</name>
</gene>
<organism evidence="4 5">
    <name type="scientific">Neisseria dentiae</name>
    <dbReference type="NCBI Taxonomy" id="194197"/>
    <lineage>
        <taxon>Bacteria</taxon>
        <taxon>Pseudomonadati</taxon>
        <taxon>Pseudomonadota</taxon>
        <taxon>Betaproteobacteria</taxon>
        <taxon>Neisseriales</taxon>
        <taxon>Neisseriaceae</taxon>
        <taxon>Neisseria</taxon>
    </lineage>
</organism>
<accession>A0A1X3D945</accession>
<reference evidence="5" key="1">
    <citation type="submission" date="2017-01" db="EMBL/GenBank/DDBJ databases">
        <authorList>
            <person name="Wolfgang W.J."/>
            <person name="Cole J."/>
            <person name="Wroblewski D."/>
            <person name="Mcginnis J."/>
            <person name="Musser K.A."/>
        </authorList>
    </citation>
    <scope>NUCLEOTIDE SEQUENCE [LARGE SCALE GENOMIC DNA]</scope>
    <source>
        <strain evidence="5">DSM 19151</strain>
    </source>
</reference>
<dbReference type="Gene3D" id="3.40.630.30">
    <property type="match status" value="1"/>
</dbReference>
<evidence type="ECO:0000313" key="5">
    <source>
        <dbReference type="Proteomes" id="UP000193118"/>
    </source>
</evidence>
<dbReference type="GO" id="GO:0008080">
    <property type="term" value="F:N-acetyltransferase activity"/>
    <property type="evidence" value="ECO:0007669"/>
    <property type="project" value="TreeGrafter"/>
</dbReference>
<dbReference type="RefSeq" id="WP_085366108.1">
    <property type="nucleotide sequence ID" value="NZ_CAUJPZ010000031.1"/>
</dbReference>
<dbReference type="Pfam" id="PF00583">
    <property type="entry name" value="Acetyltransf_1"/>
    <property type="match status" value="1"/>
</dbReference>